<sequence length="132" mass="15123">MDFQKKLIVIIPIIVIALAAFFSFSLYGSPSKVVKNYINQDDVSNHEIINSSDVNQFLEFNKNNNLPEPIINIKAVNRSANQSQVIVNFETFTYDTNNDLKQIYAGSLLFSLIHTKGRWEIKSIDLIEDIRE</sequence>
<gene>
    <name evidence="2" type="ORF">QPK24_13555</name>
</gene>
<feature type="transmembrane region" description="Helical" evidence="1">
    <location>
        <begin position="7"/>
        <end position="27"/>
    </location>
</feature>
<accession>A0ABY8WZQ8</accession>
<keyword evidence="1" id="KW-0472">Membrane</keyword>
<evidence type="ECO:0000313" key="2">
    <source>
        <dbReference type="EMBL" id="WIV17453.1"/>
    </source>
</evidence>
<dbReference type="EMBL" id="CP127162">
    <property type="protein sequence ID" value="WIV17453.1"/>
    <property type="molecule type" value="Genomic_DNA"/>
</dbReference>
<keyword evidence="3" id="KW-1185">Reference proteome</keyword>
<protein>
    <recommendedName>
        <fullName evidence="4">Lumazine-binding protein</fullName>
    </recommendedName>
</protein>
<evidence type="ECO:0000313" key="3">
    <source>
        <dbReference type="Proteomes" id="UP001236415"/>
    </source>
</evidence>
<dbReference type="Proteomes" id="UP001236415">
    <property type="component" value="Chromosome"/>
</dbReference>
<name>A0ABY8WZQ8_9BACL</name>
<keyword evidence="1" id="KW-1133">Transmembrane helix</keyword>
<dbReference type="RefSeq" id="WP_285741879.1">
    <property type="nucleotide sequence ID" value="NZ_CP127162.1"/>
</dbReference>
<reference evidence="2 3" key="1">
    <citation type="submission" date="2023-06" db="EMBL/GenBank/DDBJ databases">
        <title>Paenibacillus polygonum sp. nov., an endophytic bacterium, isolated from Polygonum lapathifolium L. in Nanji Wetland National Nature Reserve, South of Poyang Lake, Jiangxi Province, China.</title>
        <authorList>
            <person name="Yu Z."/>
        </authorList>
    </citation>
    <scope>NUCLEOTIDE SEQUENCE [LARGE SCALE GENOMIC DNA]</scope>
    <source>
        <strain evidence="2 3">C31</strain>
    </source>
</reference>
<evidence type="ECO:0000256" key="1">
    <source>
        <dbReference type="SAM" id="Phobius"/>
    </source>
</evidence>
<keyword evidence="1" id="KW-0812">Transmembrane</keyword>
<proteinExistence type="predicted"/>
<organism evidence="2 3">
    <name type="scientific">Paenibacillus polygoni</name>
    <dbReference type="NCBI Taxonomy" id="3050112"/>
    <lineage>
        <taxon>Bacteria</taxon>
        <taxon>Bacillati</taxon>
        <taxon>Bacillota</taxon>
        <taxon>Bacilli</taxon>
        <taxon>Bacillales</taxon>
        <taxon>Paenibacillaceae</taxon>
        <taxon>Paenibacillus</taxon>
    </lineage>
</organism>
<evidence type="ECO:0008006" key="4">
    <source>
        <dbReference type="Google" id="ProtNLM"/>
    </source>
</evidence>